<dbReference type="GO" id="GO:0005829">
    <property type="term" value="C:cytosol"/>
    <property type="evidence" value="ECO:0007669"/>
    <property type="project" value="TreeGrafter"/>
</dbReference>
<accession>A0A6M0H2D7</accession>
<comment type="caution">
    <text evidence="4">The sequence shown here is derived from an EMBL/GenBank/DDBJ whole genome shotgun (WGS) entry which is preliminary data.</text>
</comment>
<evidence type="ECO:0000256" key="1">
    <source>
        <dbReference type="ARBA" id="ARBA00008987"/>
    </source>
</evidence>
<sequence>MLEINKDNKELFETEVLGESEKPVFVDFWGDKCEVCKQLMPSVHELEEKYGDKIKFTSLNITGARRLAIAQKVLGLPTMKIYKTGECVETITPDKISNIADVDSFIKAYYETL</sequence>
<dbReference type="AlphaFoldDB" id="A0A6M0H2D7"/>
<feature type="domain" description="Thioredoxin" evidence="3">
    <location>
        <begin position="1"/>
        <end position="111"/>
    </location>
</feature>
<dbReference type="InterPro" id="IPR013766">
    <property type="entry name" value="Thioredoxin_domain"/>
</dbReference>
<dbReference type="InterPro" id="IPR036249">
    <property type="entry name" value="Thioredoxin-like_sf"/>
</dbReference>
<dbReference type="GO" id="GO:0045454">
    <property type="term" value="P:cell redox homeostasis"/>
    <property type="evidence" value="ECO:0007669"/>
    <property type="project" value="TreeGrafter"/>
</dbReference>
<comment type="similarity">
    <text evidence="1">Belongs to the thioredoxin family.</text>
</comment>
<gene>
    <name evidence="4" type="ORF">G3M99_02750</name>
</gene>
<evidence type="ECO:0000313" key="5">
    <source>
        <dbReference type="Proteomes" id="UP000481872"/>
    </source>
</evidence>
<protein>
    <submittedName>
        <fullName evidence="4">Thioredoxin</fullName>
    </submittedName>
</protein>
<dbReference type="SUPFAM" id="SSF52833">
    <property type="entry name" value="Thioredoxin-like"/>
    <property type="match status" value="1"/>
</dbReference>
<proteinExistence type="inferred from homology"/>
<dbReference type="PANTHER" id="PTHR45663">
    <property type="entry name" value="GEO12009P1"/>
    <property type="match status" value="1"/>
</dbReference>
<dbReference type="Pfam" id="PF00085">
    <property type="entry name" value="Thioredoxin"/>
    <property type="match status" value="1"/>
</dbReference>
<keyword evidence="2" id="KW-0676">Redox-active center</keyword>
<name>A0A6M0H2D7_9CLOT</name>
<reference evidence="4 5" key="1">
    <citation type="submission" date="2020-02" db="EMBL/GenBank/DDBJ databases">
        <title>Genome assembly of a novel Clostridium senegalense strain.</title>
        <authorList>
            <person name="Gupta T.B."/>
            <person name="Jauregui R."/>
            <person name="Maclean P."/>
            <person name="Nawarathana A."/>
            <person name="Brightwell G."/>
        </authorList>
    </citation>
    <scope>NUCLEOTIDE SEQUENCE [LARGE SCALE GENOMIC DNA]</scope>
    <source>
        <strain evidence="4 5">AGRFS4</strain>
    </source>
</reference>
<evidence type="ECO:0000259" key="3">
    <source>
        <dbReference type="PROSITE" id="PS51352"/>
    </source>
</evidence>
<dbReference type="GO" id="GO:0015035">
    <property type="term" value="F:protein-disulfide reductase activity"/>
    <property type="evidence" value="ECO:0007669"/>
    <property type="project" value="TreeGrafter"/>
</dbReference>
<dbReference type="PANTHER" id="PTHR45663:SF11">
    <property type="entry name" value="GEO12009P1"/>
    <property type="match status" value="1"/>
</dbReference>
<keyword evidence="5" id="KW-1185">Reference proteome</keyword>
<dbReference type="RefSeq" id="WP_199869122.1">
    <property type="nucleotide sequence ID" value="NZ_JAAGPU010000002.1"/>
</dbReference>
<dbReference type="CDD" id="cd02947">
    <property type="entry name" value="TRX_family"/>
    <property type="match status" value="1"/>
</dbReference>
<evidence type="ECO:0000313" key="4">
    <source>
        <dbReference type="EMBL" id="NEU03792.1"/>
    </source>
</evidence>
<dbReference type="EMBL" id="JAAGPU010000002">
    <property type="protein sequence ID" value="NEU03792.1"/>
    <property type="molecule type" value="Genomic_DNA"/>
</dbReference>
<dbReference type="Proteomes" id="UP000481872">
    <property type="component" value="Unassembled WGS sequence"/>
</dbReference>
<organism evidence="4 5">
    <name type="scientific">Clostridium senegalense</name>
    <dbReference type="NCBI Taxonomy" id="1465809"/>
    <lineage>
        <taxon>Bacteria</taxon>
        <taxon>Bacillati</taxon>
        <taxon>Bacillota</taxon>
        <taxon>Clostridia</taxon>
        <taxon>Eubacteriales</taxon>
        <taxon>Clostridiaceae</taxon>
        <taxon>Clostridium</taxon>
    </lineage>
</organism>
<dbReference type="PROSITE" id="PS51352">
    <property type="entry name" value="THIOREDOXIN_2"/>
    <property type="match status" value="1"/>
</dbReference>
<dbReference type="Gene3D" id="3.40.30.10">
    <property type="entry name" value="Glutaredoxin"/>
    <property type="match status" value="1"/>
</dbReference>
<evidence type="ECO:0000256" key="2">
    <source>
        <dbReference type="ARBA" id="ARBA00023284"/>
    </source>
</evidence>